<organism evidence="2">
    <name type="scientific">marine metagenome</name>
    <dbReference type="NCBI Taxonomy" id="408172"/>
    <lineage>
        <taxon>unclassified sequences</taxon>
        <taxon>metagenomes</taxon>
        <taxon>ecological metagenomes</taxon>
    </lineage>
</organism>
<keyword evidence="1" id="KW-0472">Membrane</keyword>
<dbReference type="AlphaFoldDB" id="A0A381N487"/>
<feature type="transmembrane region" description="Helical" evidence="1">
    <location>
        <begin position="9"/>
        <end position="32"/>
    </location>
</feature>
<proteinExistence type="predicted"/>
<keyword evidence="1" id="KW-1133">Transmembrane helix</keyword>
<accession>A0A381N487</accession>
<keyword evidence="1" id="KW-0812">Transmembrane</keyword>
<gene>
    <name evidence="2" type="ORF">METZ01_LOCUS2181</name>
</gene>
<sequence>MVVAQRPNLLIGACIVGLVATNLVGGNSGFLIASKSLWLLWSADELFRGVNPWRRVLGLFVGTATILLW</sequence>
<name>A0A381N487_9ZZZZ</name>
<evidence type="ECO:0000256" key="1">
    <source>
        <dbReference type="SAM" id="Phobius"/>
    </source>
</evidence>
<evidence type="ECO:0000313" key="2">
    <source>
        <dbReference type="EMBL" id="SUZ49327.1"/>
    </source>
</evidence>
<protein>
    <submittedName>
        <fullName evidence="2">Uncharacterized protein</fullName>
    </submittedName>
</protein>
<reference evidence="2" key="1">
    <citation type="submission" date="2018-05" db="EMBL/GenBank/DDBJ databases">
        <authorList>
            <person name="Lanie J.A."/>
            <person name="Ng W.-L."/>
            <person name="Kazmierczak K.M."/>
            <person name="Andrzejewski T.M."/>
            <person name="Davidsen T.M."/>
            <person name="Wayne K.J."/>
            <person name="Tettelin H."/>
            <person name="Glass J.I."/>
            <person name="Rusch D."/>
            <person name="Podicherti R."/>
            <person name="Tsui H.-C.T."/>
            <person name="Winkler M.E."/>
        </authorList>
    </citation>
    <scope>NUCLEOTIDE SEQUENCE</scope>
</reference>
<dbReference type="EMBL" id="UINC01000111">
    <property type="protein sequence ID" value="SUZ49327.1"/>
    <property type="molecule type" value="Genomic_DNA"/>
</dbReference>